<dbReference type="InterPro" id="IPR036864">
    <property type="entry name" value="Zn2-C6_fun-type_DNA-bd_sf"/>
</dbReference>
<dbReference type="Pfam" id="PF00172">
    <property type="entry name" value="Zn_clus"/>
    <property type="match status" value="1"/>
</dbReference>
<keyword evidence="5" id="KW-0238">DNA-binding</keyword>
<dbReference type="InterPro" id="IPR052202">
    <property type="entry name" value="Yeast_MetPath_Reg"/>
</dbReference>
<evidence type="ECO:0000256" key="5">
    <source>
        <dbReference type="ARBA" id="ARBA00023125"/>
    </source>
</evidence>
<name>A0A7R8AQ91_9EURO</name>
<protein>
    <recommendedName>
        <fullName evidence="9">Zn(2)-C6 fungal-type domain-containing protein</fullName>
    </recommendedName>
</protein>
<keyword evidence="4" id="KW-0805">Transcription regulation</keyword>
<dbReference type="GO" id="GO:0008270">
    <property type="term" value="F:zinc ion binding"/>
    <property type="evidence" value="ECO:0007669"/>
    <property type="project" value="InterPro"/>
</dbReference>
<keyword evidence="2" id="KW-0479">Metal-binding</keyword>
<dbReference type="GO" id="GO:0043565">
    <property type="term" value="F:sequence-specific DNA binding"/>
    <property type="evidence" value="ECO:0007669"/>
    <property type="project" value="TreeGrafter"/>
</dbReference>
<evidence type="ECO:0000313" key="11">
    <source>
        <dbReference type="Proteomes" id="UP000654913"/>
    </source>
</evidence>
<dbReference type="SMART" id="SM00066">
    <property type="entry name" value="GAL4"/>
    <property type="match status" value="1"/>
</dbReference>
<evidence type="ECO:0000256" key="4">
    <source>
        <dbReference type="ARBA" id="ARBA00023015"/>
    </source>
</evidence>
<dbReference type="InterPro" id="IPR001138">
    <property type="entry name" value="Zn2Cys6_DnaBD"/>
</dbReference>
<dbReference type="CDD" id="cd00067">
    <property type="entry name" value="GAL4"/>
    <property type="match status" value="1"/>
</dbReference>
<dbReference type="PANTHER" id="PTHR47782:SF12">
    <property type="entry name" value="ZN(II)2CYS6 TRANSCRIPTION FACTOR (EUROFUNG)"/>
    <property type="match status" value="1"/>
</dbReference>
<dbReference type="GO" id="GO:0005634">
    <property type="term" value="C:nucleus"/>
    <property type="evidence" value="ECO:0007669"/>
    <property type="project" value="UniProtKB-SubCell"/>
</dbReference>
<feature type="region of interest" description="Disordered" evidence="8">
    <location>
        <begin position="354"/>
        <end position="373"/>
    </location>
</feature>
<accession>A0A7R8AQ91</accession>
<evidence type="ECO:0000256" key="6">
    <source>
        <dbReference type="ARBA" id="ARBA00023163"/>
    </source>
</evidence>
<dbReference type="GO" id="GO:0045944">
    <property type="term" value="P:positive regulation of transcription by RNA polymerase II"/>
    <property type="evidence" value="ECO:0007669"/>
    <property type="project" value="TreeGrafter"/>
</dbReference>
<comment type="subcellular location">
    <subcellularLocation>
        <location evidence="1">Nucleus</location>
    </subcellularLocation>
</comment>
<keyword evidence="6" id="KW-0804">Transcription</keyword>
<dbReference type="SMART" id="SM00906">
    <property type="entry name" value="Fungal_trans"/>
    <property type="match status" value="1"/>
</dbReference>
<dbReference type="GO" id="GO:0000981">
    <property type="term" value="F:DNA-binding transcription factor activity, RNA polymerase II-specific"/>
    <property type="evidence" value="ECO:0007669"/>
    <property type="project" value="InterPro"/>
</dbReference>
<keyword evidence="11" id="KW-1185">Reference proteome</keyword>
<evidence type="ECO:0000256" key="1">
    <source>
        <dbReference type="ARBA" id="ARBA00004123"/>
    </source>
</evidence>
<sequence>MPDPHSRPAKGASRRLRTGSRTTVACVSCKERKLRCDDQAPACTNCQRNKLACLVEDPATKRLQPRNYTALLEHRVKLLESAVRQLQPGVAQSRARAAEGDGHEVSDLCSIMGVLSLNAAGAEPRFLGSSSAFAFTRFISPSIRQLIPSIAPDLTGNRDQTVAPEPCLLPEYSTAVRLSNAYFQNIHPQYPFLDEATFRIWEAALKDPVTAMSIYYKPGPLFFLNMVYAIGALLLPSPGCSPEQLYASALLYIDDILCHDNIESIQVLLCCAAYSLRSSQGTSHWKLAGQALRQCVNLGYHRSSKHLLTNISPKEQELQKQVFWSAYQMECAAAVMLGRPLSLRFEDIDAEFPKEDGDPECEPKSPPTSTVKQPTMMTYANHAFRIRSLQGCTQTQVYSDTTLQDPKIRQSRINKLSTMLDDWKSSLPPPRSPPDTGALSFFTTPDWYQAAYNHAILHLHRVQLTNKKEPASDAVVMKCLHAAKEVCHSFRRQFVGGPTTYTWSALHELFIAGLTYLYCLWTSAVARTASRLDQVSNTCTDCTMVLVVFAERWRDAAPYRDIFQALASRTITMIADSPNYSSDGIISVTEDDPGDVSQWMVDIADTGVSLGAGQLLSEFVDGLSPR</sequence>
<dbReference type="InterPro" id="IPR007219">
    <property type="entry name" value="XnlR_reg_dom"/>
</dbReference>
<dbReference type="Pfam" id="PF04082">
    <property type="entry name" value="Fungal_trans"/>
    <property type="match status" value="1"/>
</dbReference>
<evidence type="ECO:0000256" key="2">
    <source>
        <dbReference type="ARBA" id="ARBA00022723"/>
    </source>
</evidence>
<proteinExistence type="predicted"/>
<dbReference type="PROSITE" id="PS00463">
    <property type="entry name" value="ZN2_CY6_FUNGAL_1"/>
    <property type="match status" value="1"/>
</dbReference>
<dbReference type="PANTHER" id="PTHR47782">
    <property type="entry name" value="ZN(II)2CYS6 TRANSCRIPTION FACTOR (EUROFUNG)-RELATED"/>
    <property type="match status" value="1"/>
</dbReference>
<evidence type="ECO:0000256" key="7">
    <source>
        <dbReference type="ARBA" id="ARBA00023242"/>
    </source>
</evidence>
<dbReference type="Gene3D" id="4.10.240.10">
    <property type="entry name" value="Zn(2)-C6 fungal-type DNA-binding domain"/>
    <property type="match status" value="1"/>
</dbReference>
<evidence type="ECO:0000259" key="9">
    <source>
        <dbReference type="PROSITE" id="PS50048"/>
    </source>
</evidence>
<dbReference type="GeneID" id="64975410"/>
<keyword evidence="3" id="KW-0862">Zinc</keyword>
<organism evidence="10 11">
    <name type="scientific">Aspergillus puulaauensis</name>
    <dbReference type="NCBI Taxonomy" id="1220207"/>
    <lineage>
        <taxon>Eukaryota</taxon>
        <taxon>Fungi</taxon>
        <taxon>Dikarya</taxon>
        <taxon>Ascomycota</taxon>
        <taxon>Pezizomycotina</taxon>
        <taxon>Eurotiomycetes</taxon>
        <taxon>Eurotiomycetidae</taxon>
        <taxon>Eurotiales</taxon>
        <taxon>Aspergillaceae</taxon>
        <taxon>Aspergillus</taxon>
    </lineage>
</organism>
<dbReference type="CDD" id="cd12148">
    <property type="entry name" value="fungal_TF_MHR"/>
    <property type="match status" value="1"/>
</dbReference>
<keyword evidence="7" id="KW-0539">Nucleus</keyword>
<dbReference type="SUPFAM" id="SSF57701">
    <property type="entry name" value="Zn2/Cys6 DNA-binding domain"/>
    <property type="match status" value="1"/>
</dbReference>
<dbReference type="PROSITE" id="PS50048">
    <property type="entry name" value="ZN2_CY6_FUNGAL_2"/>
    <property type="match status" value="1"/>
</dbReference>
<reference evidence="10" key="1">
    <citation type="submission" date="2021-01" db="EMBL/GenBank/DDBJ databases">
        <authorList>
            <consortium name="Aspergillus puulaauensis MK2 genome sequencing consortium"/>
            <person name="Kazuki M."/>
            <person name="Futagami T."/>
        </authorList>
    </citation>
    <scope>NUCLEOTIDE SEQUENCE</scope>
    <source>
        <strain evidence="10">MK2</strain>
    </source>
</reference>
<evidence type="ECO:0000256" key="3">
    <source>
        <dbReference type="ARBA" id="ARBA00022833"/>
    </source>
</evidence>
<dbReference type="EMBL" id="AP024447">
    <property type="protein sequence ID" value="BCS25405.1"/>
    <property type="molecule type" value="Genomic_DNA"/>
</dbReference>
<evidence type="ECO:0000256" key="8">
    <source>
        <dbReference type="SAM" id="MobiDB-lite"/>
    </source>
</evidence>
<feature type="domain" description="Zn(2)-C6 fungal-type" evidence="9">
    <location>
        <begin position="25"/>
        <end position="55"/>
    </location>
</feature>
<dbReference type="Proteomes" id="UP000654913">
    <property type="component" value="Chromosome 5"/>
</dbReference>
<reference evidence="10" key="2">
    <citation type="submission" date="2021-02" db="EMBL/GenBank/DDBJ databases">
        <title>Aspergillus puulaauensis MK2 genome sequence.</title>
        <authorList>
            <person name="Futagami T."/>
            <person name="Mori K."/>
            <person name="Kadooka C."/>
            <person name="Tanaka T."/>
        </authorList>
    </citation>
    <scope>NUCLEOTIDE SEQUENCE</scope>
    <source>
        <strain evidence="10">MK2</strain>
    </source>
</reference>
<gene>
    <name evidence="10" type="ORF">APUU_50116S</name>
</gene>
<dbReference type="RefSeq" id="XP_041557599.1">
    <property type="nucleotide sequence ID" value="XM_041705078.1"/>
</dbReference>
<dbReference type="AlphaFoldDB" id="A0A7R8AQ91"/>
<dbReference type="KEGG" id="apuu:APUU_50116S"/>
<dbReference type="GO" id="GO:0006351">
    <property type="term" value="P:DNA-templated transcription"/>
    <property type="evidence" value="ECO:0007669"/>
    <property type="project" value="InterPro"/>
</dbReference>
<evidence type="ECO:0000313" key="10">
    <source>
        <dbReference type="EMBL" id="BCS25405.1"/>
    </source>
</evidence>
<dbReference type="OrthoDB" id="189997at2759"/>